<protein>
    <recommendedName>
        <fullName evidence="3">Tail terminator</fullName>
    </recommendedName>
</protein>
<dbReference type="EMBL" id="JAEUAW010000003">
    <property type="protein sequence ID" value="MBW9093106.1"/>
    <property type="molecule type" value="Genomic_DNA"/>
</dbReference>
<reference evidence="1 2" key="1">
    <citation type="journal article" date="2021" name="MBio">
        <title>Poor Competitiveness of Bradyrhizobium in Pigeon Pea Root Colonization in Indian Soils.</title>
        <authorList>
            <person name="Chalasani D."/>
            <person name="Basu A."/>
            <person name="Pullabhotla S.V.S.R.N."/>
            <person name="Jorrin B."/>
            <person name="Neal A.L."/>
            <person name="Poole P.S."/>
            <person name="Podile A.R."/>
            <person name="Tkacz A."/>
        </authorList>
    </citation>
    <scope>NUCLEOTIDE SEQUENCE [LARGE SCALE GENOMIC DNA]</scope>
    <source>
        <strain evidence="1 2">HU14</strain>
    </source>
</reference>
<sequence length="139" mass="15427">MDDDELTFRLCEILGRIPGWVWDPTLDAFPQDSTAVFYGAVQDKPDRAVGVRVYGTEDRLTEFVAERRAQLYFRGGRGDPRGANKLAAPAFTLLQGLSRVGGISDIRRMSMAPLGADTNGREERTDNYIITLDNLEAST</sequence>
<dbReference type="Pfam" id="PF12691">
    <property type="entry name" value="Phage_tail_terminator_6"/>
    <property type="match status" value="1"/>
</dbReference>
<organism evidence="1 2">
    <name type="scientific">Microbacterium jejuense</name>
    <dbReference type="NCBI Taxonomy" id="1263637"/>
    <lineage>
        <taxon>Bacteria</taxon>
        <taxon>Bacillati</taxon>
        <taxon>Actinomycetota</taxon>
        <taxon>Actinomycetes</taxon>
        <taxon>Micrococcales</taxon>
        <taxon>Microbacteriaceae</taxon>
        <taxon>Microbacterium</taxon>
    </lineage>
</organism>
<evidence type="ECO:0000313" key="1">
    <source>
        <dbReference type="EMBL" id="MBW9093106.1"/>
    </source>
</evidence>
<dbReference type="RefSeq" id="WP_220299828.1">
    <property type="nucleotide sequence ID" value="NZ_JAEUAW010000003.1"/>
</dbReference>
<evidence type="ECO:0008006" key="3">
    <source>
        <dbReference type="Google" id="ProtNLM"/>
    </source>
</evidence>
<gene>
    <name evidence="1" type="ORF">JNB62_05375</name>
</gene>
<comment type="caution">
    <text evidence="1">The sequence shown here is derived from an EMBL/GenBank/DDBJ whole genome shotgun (WGS) entry which is preliminary data.</text>
</comment>
<proteinExistence type="predicted"/>
<name>A0ABS7HJH8_9MICO</name>
<accession>A0ABS7HJH8</accession>
<evidence type="ECO:0000313" key="2">
    <source>
        <dbReference type="Proteomes" id="UP001196843"/>
    </source>
</evidence>
<dbReference type="Proteomes" id="UP001196843">
    <property type="component" value="Unassembled WGS sequence"/>
</dbReference>
<dbReference type="InterPro" id="IPR024411">
    <property type="entry name" value="Tail_terminator_phage"/>
</dbReference>
<keyword evidence="2" id="KW-1185">Reference proteome</keyword>